<protein>
    <submittedName>
        <fullName evidence="1">Uncharacterized protein</fullName>
    </submittedName>
</protein>
<name>A0A2P7NW16_9PROT</name>
<comment type="caution">
    <text evidence="1">The sequence shown here is derived from an EMBL/GenBank/DDBJ whole genome shotgun (WGS) entry which is preliminary data.</text>
</comment>
<organism evidence="1 2">
    <name type="scientific">Nitrosomonas supralitoralis</name>
    <dbReference type="NCBI Taxonomy" id="2116706"/>
    <lineage>
        <taxon>Bacteria</taxon>
        <taxon>Pseudomonadati</taxon>
        <taxon>Pseudomonadota</taxon>
        <taxon>Betaproteobacteria</taxon>
        <taxon>Nitrosomonadales</taxon>
        <taxon>Nitrosomonadaceae</taxon>
        <taxon>Nitrosomonas</taxon>
    </lineage>
</organism>
<gene>
    <name evidence="1" type="ORF">C7H79_06915</name>
</gene>
<dbReference type="RefSeq" id="WP_147383568.1">
    <property type="nucleotide sequence ID" value="NZ_PXXU01000016.1"/>
</dbReference>
<sequence>MAASQCRVGYKALDANDFIIHNRSTGILSYDSDGNGASAAMQIATIGVGLSSTNADIVVI</sequence>
<dbReference type="OrthoDB" id="8530767at2"/>
<proteinExistence type="predicted"/>
<evidence type="ECO:0000313" key="2">
    <source>
        <dbReference type="Proteomes" id="UP000241912"/>
    </source>
</evidence>
<evidence type="ECO:0000313" key="1">
    <source>
        <dbReference type="EMBL" id="PSJ17629.1"/>
    </source>
</evidence>
<accession>A0A2P7NW16</accession>
<dbReference type="EMBL" id="PXXU01000016">
    <property type="protein sequence ID" value="PSJ17629.1"/>
    <property type="molecule type" value="Genomic_DNA"/>
</dbReference>
<keyword evidence="2" id="KW-1185">Reference proteome</keyword>
<reference evidence="1 2" key="1">
    <citation type="submission" date="2018-03" db="EMBL/GenBank/DDBJ databases">
        <title>Draft genome of Nitrosomonas supralitoralis APG5.</title>
        <authorList>
            <person name="Urakawa H."/>
            <person name="Lopez J.V."/>
        </authorList>
    </citation>
    <scope>NUCLEOTIDE SEQUENCE [LARGE SCALE GENOMIC DNA]</scope>
    <source>
        <strain evidence="1 2">APG5</strain>
    </source>
</reference>
<dbReference type="AlphaFoldDB" id="A0A2P7NW16"/>
<dbReference type="Proteomes" id="UP000241912">
    <property type="component" value="Unassembled WGS sequence"/>
</dbReference>